<dbReference type="CDD" id="cd00392">
    <property type="entry name" value="Ribosomal_L13"/>
    <property type="match status" value="1"/>
</dbReference>
<dbReference type="PANTHER" id="PTHR11545:SF2">
    <property type="entry name" value="LARGE RIBOSOMAL SUBUNIT PROTEIN UL13M"/>
    <property type="match status" value="1"/>
</dbReference>
<comment type="function">
    <text evidence="6 8">This protein is one of the early assembly proteins of the 50S ribosomal subunit, although it is not seen to bind rRNA by itself. It is important during the early stages of 50S assembly.</text>
</comment>
<evidence type="ECO:0000256" key="5">
    <source>
        <dbReference type="ARBA" id="ARBA00035201"/>
    </source>
</evidence>
<comment type="similarity">
    <text evidence="1 6 7">Belongs to the universal ribosomal protein uL13 family.</text>
</comment>
<dbReference type="NCBIfam" id="TIGR01066">
    <property type="entry name" value="rplM_bact"/>
    <property type="match status" value="1"/>
</dbReference>
<reference evidence="9 10" key="1">
    <citation type="journal article" date="2011" name="Stand. Genomic Sci.">
        <title>Complete genome sequence of Haliscomenobacter hydrossis type strain (O).</title>
        <authorList>
            <consortium name="US DOE Joint Genome Institute (JGI-PGF)"/>
            <person name="Daligault H."/>
            <person name="Lapidus A."/>
            <person name="Zeytun A."/>
            <person name="Nolan M."/>
            <person name="Lucas S."/>
            <person name="Del Rio T.G."/>
            <person name="Tice H."/>
            <person name="Cheng J.F."/>
            <person name="Tapia R."/>
            <person name="Han C."/>
            <person name="Goodwin L."/>
            <person name="Pitluck S."/>
            <person name="Liolios K."/>
            <person name="Pagani I."/>
            <person name="Ivanova N."/>
            <person name="Huntemann M."/>
            <person name="Mavromatis K."/>
            <person name="Mikhailova N."/>
            <person name="Pati A."/>
            <person name="Chen A."/>
            <person name="Palaniappan K."/>
            <person name="Land M."/>
            <person name="Hauser L."/>
            <person name="Brambilla E.M."/>
            <person name="Rohde M."/>
            <person name="Verbarg S."/>
            <person name="Goker M."/>
            <person name="Bristow J."/>
            <person name="Eisen J.A."/>
            <person name="Markowitz V."/>
            <person name="Hugenholtz P."/>
            <person name="Kyrpides N.C."/>
            <person name="Klenk H.P."/>
            <person name="Woyke T."/>
        </authorList>
    </citation>
    <scope>NUCLEOTIDE SEQUENCE [LARGE SCALE GENOMIC DNA]</scope>
    <source>
        <strain evidence="10">ATCC 27775 / DSM 1100 / LMG 10767 / O</strain>
    </source>
</reference>
<dbReference type="HOGENOM" id="CLU_082184_2_2_10"/>
<dbReference type="PIRSF" id="PIRSF002181">
    <property type="entry name" value="Ribosomal_L13"/>
    <property type="match status" value="1"/>
</dbReference>
<evidence type="ECO:0000313" key="10">
    <source>
        <dbReference type="Proteomes" id="UP000008461"/>
    </source>
</evidence>
<dbReference type="InterPro" id="IPR023563">
    <property type="entry name" value="Ribosomal_uL13_CS"/>
</dbReference>
<dbReference type="OrthoDB" id="9801330at2"/>
<comment type="subunit">
    <text evidence="2 6">Part of the 50S ribosomal subunit.</text>
</comment>
<dbReference type="KEGG" id="hhy:Halhy_2728"/>
<dbReference type="InterPro" id="IPR005822">
    <property type="entry name" value="Ribosomal_uL13"/>
</dbReference>
<evidence type="ECO:0000256" key="2">
    <source>
        <dbReference type="ARBA" id="ARBA00011838"/>
    </source>
</evidence>
<dbReference type="STRING" id="760192.Halhy_2728"/>
<dbReference type="SUPFAM" id="SSF52161">
    <property type="entry name" value="Ribosomal protein L13"/>
    <property type="match status" value="1"/>
</dbReference>
<evidence type="ECO:0000313" key="9">
    <source>
        <dbReference type="EMBL" id="AEE50596.1"/>
    </source>
</evidence>
<dbReference type="FunFam" id="3.90.1180.10:FF:000001">
    <property type="entry name" value="50S ribosomal protein L13"/>
    <property type="match status" value="1"/>
</dbReference>
<evidence type="ECO:0000256" key="3">
    <source>
        <dbReference type="ARBA" id="ARBA00022980"/>
    </source>
</evidence>
<dbReference type="GO" id="GO:0006412">
    <property type="term" value="P:translation"/>
    <property type="evidence" value="ECO:0007669"/>
    <property type="project" value="UniProtKB-UniRule"/>
</dbReference>
<evidence type="ECO:0000256" key="1">
    <source>
        <dbReference type="ARBA" id="ARBA00006227"/>
    </source>
</evidence>
<proteinExistence type="inferred from homology"/>
<dbReference type="AlphaFoldDB" id="F4L1W3"/>
<dbReference type="GO" id="GO:0022625">
    <property type="term" value="C:cytosolic large ribosomal subunit"/>
    <property type="evidence" value="ECO:0007669"/>
    <property type="project" value="TreeGrafter"/>
</dbReference>
<accession>F4L1W3</accession>
<name>F4L1W3_HALH1</name>
<dbReference type="Proteomes" id="UP000008461">
    <property type="component" value="Chromosome"/>
</dbReference>
<evidence type="ECO:0000256" key="4">
    <source>
        <dbReference type="ARBA" id="ARBA00023274"/>
    </source>
</evidence>
<evidence type="ECO:0000256" key="8">
    <source>
        <dbReference type="RuleBase" id="RU003878"/>
    </source>
</evidence>
<dbReference type="Pfam" id="PF00572">
    <property type="entry name" value="Ribosomal_L13"/>
    <property type="match status" value="1"/>
</dbReference>
<protein>
    <recommendedName>
        <fullName evidence="5 6">Large ribosomal subunit protein uL13</fullName>
    </recommendedName>
</protein>
<dbReference type="PANTHER" id="PTHR11545">
    <property type="entry name" value="RIBOSOMAL PROTEIN L13"/>
    <property type="match status" value="1"/>
</dbReference>
<sequence length="150" mass="17203">MDTLSYRTVHAKKENLERKWYVIDAEGEVTAGRLFSQVAHILRGKNKPNFTPHVDTGDYVIILNAGKVRFTGNKINQKEYQTYSGFQGGQKRMVAKDLLSRKPIYVVERGIKGMLPKNRLGRAMVKKLFVYEGAEHPHQAQQPIELTFKK</sequence>
<evidence type="ECO:0000256" key="7">
    <source>
        <dbReference type="RuleBase" id="RU003877"/>
    </source>
</evidence>
<dbReference type="Gene3D" id="3.90.1180.10">
    <property type="entry name" value="Ribosomal protein L13"/>
    <property type="match status" value="1"/>
</dbReference>
<keyword evidence="4 6" id="KW-0687">Ribonucleoprotein</keyword>
<gene>
    <name evidence="6 8" type="primary">rplM</name>
    <name evidence="9" type="ordered locus">Halhy_2728</name>
</gene>
<dbReference type="PROSITE" id="PS00783">
    <property type="entry name" value="RIBOSOMAL_L13"/>
    <property type="match status" value="1"/>
</dbReference>
<dbReference type="GO" id="GO:0003729">
    <property type="term" value="F:mRNA binding"/>
    <property type="evidence" value="ECO:0007669"/>
    <property type="project" value="TreeGrafter"/>
</dbReference>
<dbReference type="InterPro" id="IPR036899">
    <property type="entry name" value="Ribosomal_uL13_sf"/>
</dbReference>
<dbReference type="InterPro" id="IPR005823">
    <property type="entry name" value="Ribosomal_uL13_bac-type"/>
</dbReference>
<dbReference type="GO" id="GO:0003735">
    <property type="term" value="F:structural constituent of ribosome"/>
    <property type="evidence" value="ECO:0007669"/>
    <property type="project" value="InterPro"/>
</dbReference>
<dbReference type="EMBL" id="CP002691">
    <property type="protein sequence ID" value="AEE50596.1"/>
    <property type="molecule type" value="Genomic_DNA"/>
</dbReference>
<dbReference type="RefSeq" id="WP_013765144.1">
    <property type="nucleotide sequence ID" value="NC_015510.1"/>
</dbReference>
<dbReference type="HAMAP" id="MF_01366">
    <property type="entry name" value="Ribosomal_uL13"/>
    <property type="match status" value="1"/>
</dbReference>
<organism evidence="9 10">
    <name type="scientific">Haliscomenobacter hydrossis (strain ATCC 27775 / DSM 1100 / LMG 10767 / O)</name>
    <dbReference type="NCBI Taxonomy" id="760192"/>
    <lineage>
        <taxon>Bacteria</taxon>
        <taxon>Pseudomonadati</taxon>
        <taxon>Bacteroidota</taxon>
        <taxon>Saprospiria</taxon>
        <taxon>Saprospirales</taxon>
        <taxon>Haliscomenobacteraceae</taxon>
        <taxon>Haliscomenobacter</taxon>
    </lineage>
</organism>
<dbReference type="eggNOG" id="COG0102">
    <property type="taxonomic scope" value="Bacteria"/>
</dbReference>
<keyword evidence="10" id="KW-1185">Reference proteome</keyword>
<evidence type="ECO:0000256" key="6">
    <source>
        <dbReference type="HAMAP-Rule" id="MF_01366"/>
    </source>
</evidence>
<reference key="2">
    <citation type="submission" date="2011-04" db="EMBL/GenBank/DDBJ databases">
        <title>Complete sequence of chromosome of Haliscomenobacter hydrossis DSM 1100.</title>
        <authorList>
            <consortium name="US DOE Joint Genome Institute (JGI-PGF)"/>
            <person name="Lucas S."/>
            <person name="Han J."/>
            <person name="Lapidus A."/>
            <person name="Bruce D."/>
            <person name="Goodwin L."/>
            <person name="Pitluck S."/>
            <person name="Peters L."/>
            <person name="Kyrpides N."/>
            <person name="Mavromatis K."/>
            <person name="Ivanova N."/>
            <person name="Ovchinnikova G."/>
            <person name="Pagani I."/>
            <person name="Daligault H."/>
            <person name="Detter J.C."/>
            <person name="Han C."/>
            <person name="Land M."/>
            <person name="Hauser L."/>
            <person name="Markowitz V."/>
            <person name="Cheng J.-F."/>
            <person name="Hugenholtz P."/>
            <person name="Woyke T."/>
            <person name="Wu D."/>
            <person name="Verbarg S."/>
            <person name="Frueling A."/>
            <person name="Brambilla E."/>
            <person name="Klenk H.-P."/>
            <person name="Eisen J.A."/>
        </authorList>
    </citation>
    <scope>NUCLEOTIDE SEQUENCE</scope>
    <source>
        <strain>DSM 1100</strain>
    </source>
</reference>
<dbReference type="GO" id="GO:0017148">
    <property type="term" value="P:negative regulation of translation"/>
    <property type="evidence" value="ECO:0007669"/>
    <property type="project" value="TreeGrafter"/>
</dbReference>
<keyword evidence="3 6" id="KW-0689">Ribosomal protein</keyword>